<evidence type="ECO:0000313" key="3">
    <source>
        <dbReference type="Proteomes" id="UP000257109"/>
    </source>
</evidence>
<dbReference type="Proteomes" id="UP000257109">
    <property type="component" value="Unassembled WGS sequence"/>
</dbReference>
<feature type="region of interest" description="Disordered" evidence="1">
    <location>
        <begin position="36"/>
        <end position="74"/>
    </location>
</feature>
<gene>
    <name evidence="2" type="ORF">CR513_34439</name>
</gene>
<feature type="non-terminal residue" evidence="2">
    <location>
        <position position="1"/>
    </location>
</feature>
<evidence type="ECO:0000313" key="2">
    <source>
        <dbReference type="EMBL" id="RDX84498.1"/>
    </source>
</evidence>
<proteinExistence type="predicted"/>
<organism evidence="2 3">
    <name type="scientific">Mucuna pruriens</name>
    <name type="common">Velvet bean</name>
    <name type="synonym">Dolichos pruriens</name>
    <dbReference type="NCBI Taxonomy" id="157652"/>
    <lineage>
        <taxon>Eukaryota</taxon>
        <taxon>Viridiplantae</taxon>
        <taxon>Streptophyta</taxon>
        <taxon>Embryophyta</taxon>
        <taxon>Tracheophyta</taxon>
        <taxon>Spermatophyta</taxon>
        <taxon>Magnoliopsida</taxon>
        <taxon>eudicotyledons</taxon>
        <taxon>Gunneridae</taxon>
        <taxon>Pentapetalae</taxon>
        <taxon>rosids</taxon>
        <taxon>fabids</taxon>
        <taxon>Fabales</taxon>
        <taxon>Fabaceae</taxon>
        <taxon>Papilionoideae</taxon>
        <taxon>50 kb inversion clade</taxon>
        <taxon>NPAAA clade</taxon>
        <taxon>indigoferoid/millettioid clade</taxon>
        <taxon>Phaseoleae</taxon>
        <taxon>Mucuna</taxon>
    </lineage>
</organism>
<sequence>MADEAPSLRTRETQNYNPLAESNDDVLVAARRLMQLSEEDDNNDDSVTGKRKRVSFSNEEEVDQRLPNNETFGNDTEVIARPKKMKKYRSLAIIYMLTSPVIIHPEKEKVNRVNHGGGRL</sequence>
<keyword evidence="3" id="KW-1185">Reference proteome</keyword>
<dbReference type="OrthoDB" id="10490097at2759"/>
<reference evidence="2" key="1">
    <citation type="submission" date="2018-05" db="EMBL/GenBank/DDBJ databases">
        <title>Draft genome of Mucuna pruriens seed.</title>
        <authorList>
            <person name="Nnadi N.E."/>
            <person name="Vos R."/>
            <person name="Hasami M.H."/>
            <person name="Devisetty U.K."/>
            <person name="Aguiy J.C."/>
        </authorList>
    </citation>
    <scope>NUCLEOTIDE SEQUENCE [LARGE SCALE GENOMIC DNA]</scope>
    <source>
        <strain evidence="2">JCA_2017</strain>
    </source>
</reference>
<name>A0A371G1T2_MUCPR</name>
<feature type="region of interest" description="Disordered" evidence="1">
    <location>
        <begin position="1"/>
        <end position="23"/>
    </location>
</feature>
<protein>
    <submittedName>
        <fullName evidence="2">Uncharacterized protein</fullName>
    </submittedName>
</protein>
<dbReference type="AlphaFoldDB" id="A0A371G1T2"/>
<evidence type="ECO:0000256" key="1">
    <source>
        <dbReference type="SAM" id="MobiDB-lite"/>
    </source>
</evidence>
<comment type="caution">
    <text evidence="2">The sequence shown here is derived from an EMBL/GenBank/DDBJ whole genome shotgun (WGS) entry which is preliminary data.</text>
</comment>
<dbReference type="EMBL" id="QJKJ01007031">
    <property type="protein sequence ID" value="RDX84498.1"/>
    <property type="molecule type" value="Genomic_DNA"/>
</dbReference>
<feature type="non-terminal residue" evidence="2">
    <location>
        <position position="120"/>
    </location>
</feature>
<accession>A0A371G1T2</accession>